<dbReference type="SUPFAM" id="SSF55874">
    <property type="entry name" value="ATPase domain of HSP90 chaperone/DNA topoisomerase II/histidine kinase"/>
    <property type="match status" value="1"/>
</dbReference>
<keyword evidence="1" id="KW-0472">Membrane</keyword>
<feature type="transmembrane region" description="Helical" evidence="1">
    <location>
        <begin position="386"/>
        <end position="406"/>
    </location>
</feature>
<feature type="domain" description="Signal transduction histidine kinase internal region" evidence="2">
    <location>
        <begin position="428"/>
        <end position="505"/>
    </location>
</feature>
<evidence type="ECO:0000259" key="2">
    <source>
        <dbReference type="Pfam" id="PF06580"/>
    </source>
</evidence>
<dbReference type="InterPro" id="IPR050640">
    <property type="entry name" value="Bact_2-comp_sensor_kinase"/>
</dbReference>
<proteinExistence type="predicted"/>
<dbReference type="RefSeq" id="WP_125017311.1">
    <property type="nucleotide sequence ID" value="NZ_RQVQ01000005.1"/>
</dbReference>
<dbReference type="InterPro" id="IPR036890">
    <property type="entry name" value="HATPase_C_sf"/>
</dbReference>
<keyword evidence="1" id="KW-1133">Transmembrane helix</keyword>
<dbReference type="SUPFAM" id="SSF48452">
    <property type="entry name" value="TPR-like"/>
    <property type="match status" value="1"/>
</dbReference>
<name>A0A3P3WB31_9FLAO</name>
<dbReference type="EMBL" id="RQVQ01000005">
    <property type="protein sequence ID" value="RRJ92395.1"/>
    <property type="molecule type" value="Genomic_DNA"/>
</dbReference>
<gene>
    <name evidence="3" type="ORF">EG240_03060</name>
</gene>
<evidence type="ECO:0000313" key="4">
    <source>
        <dbReference type="Proteomes" id="UP000275719"/>
    </source>
</evidence>
<dbReference type="PANTHER" id="PTHR34220">
    <property type="entry name" value="SENSOR HISTIDINE KINASE YPDA"/>
    <property type="match status" value="1"/>
</dbReference>
<organism evidence="3 4">
    <name type="scientific">Paenimyroides tangerinum</name>
    <dbReference type="NCBI Taxonomy" id="2488728"/>
    <lineage>
        <taxon>Bacteria</taxon>
        <taxon>Pseudomonadati</taxon>
        <taxon>Bacteroidota</taxon>
        <taxon>Flavobacteriia</taxon>
        <taxon>Flavobacteriales</taxon>
        <taxon>Flavobacteriaceae</taxon>
        <taxon>Paenimyroides</taxon>
    </lineage>
</organism>
<sequence length="628" mass="74178">MKIYFISFCVIFFIFFGCVDKNAKDDVLTTAQLNHSEDYYLKKIQSLDTIPFSKREDFLQKILTDFDDISNKDTIQIYNIIKSIHFSNINNRDSVILHLNRIKGKNEIKVLEFLYRYKYETYGSDKISYQKIDSLYRILHIAENHNSKFTHLLYDELARAYFQNEDSEKALEYTKLYFENTPFKNNEKVMQRYFDIRVIIAIRLENLDEMLTYMDKARELAFHLNDTIAIARAYDYKSQYFMKTNQFSKSVKAAQRSFAFHKKTNLLSNAVYHNLAFSFLKDKQPDSAIYYLNAGQKFLKENDIPSDISGYYRLLKDVYLFKKDYETVVKIHDTLLNLTHVNQIKVKNDKIAELELKLKTEKKDNDIKVLIETNSLNQQVILQQKWLLIIGGLILIVISVLIYNTYSKKLLKEKNEKLEIDKKRYLLEQKARQSQLNPHFIYNAITNMQGLIMTDKKMEANVYLVALSKYIRDVLELNRQEFVNLDDKINAIENYLKLQQMRYENVFDYKININIQSEDLLIPPMIVQPFIENSIEHGFKNIEHKGLLEIDIEERENQLYIKILDNGSGKGVDSITGKKSLSRIITQERFDLIFNQDGKRNAFFEARPFNENDVSGYIVEIFLPIIKS</sequence>
<protein>
    <recommendedName>
        <fullName evidence="2">Signal transduction histidine kinase internal region domain-containing protein</fullName>
    </recommendedName>
</protein>
<accession>A0A3P3WB31</accession>
<dbReference type="Proteomes" id="UP000275719">
    <property type="component" value="Unassembled WGS sequence"/>
</dbReference>
<dbReference type="PROSITE" id="PS51257">
    <property type="entry name" value="PROKAR_LIPOPROTEIN"/>
    <property type="match status" value="1"/>
</dbReference>
<keyword evidence="4" id="KW-1185">Reference proteome</keyword>
<dbReference type="AlphaFoldDB" id="A0A3P3WB31"/>
<dbReference type="Gene3D" id="3.30.565.10">
    <property type="entry name" value="Histidine kinase-like ATPase, C-terminal domain"/>
    <property type="match status" value="1"/>
</dbReference>
<dbReference type="InterPro" id="IPR010559">
    <property type="entry name" value="Sig_transdc_His_kin_internal"/>
</dbReference>
<evidence type="ECO:0000256" key="1">
    <source>
        <dbReference type="SAM" id="Phobius"/>
    </source>
</evidence>
<dbReference type="Gene3D" id="1.25.40.10">
    <property type="entry name" value="Tetratricopeptide repeat domain"/>
    <property type="match status" value="1"/>
</dbReference>
<dbReference type="GO" id="GO:0016020">
    <property type="term" value="C:membrane"/>
    <property type="evidence" value="ECO:0007669"/>
    <property type="project" value="InterPro"/>
</dbReference>
<dbReference type="GO" id="GO:0000155">
    <property type="term" value="F:phosphorelay sensor kinase activity"/>
    <property type="evidence" value="ECO:0007669"/>
    <property type="project" value="InterPro"/>
</dbReference>
<dbReference type="InterPro" id="IPR011990">
    <property type="entry name" value="TPR-like_helical_dom_sf"/>
</dbReference>
<dbReference type="Pfam" id="PF06580">
    <property type="entry name" value="His_kinase"/>
    <property type="match status" value="1"/>
</dbReference>
<comment type="caution">
    <text evidence="3">The sequence shown here is derived from an EMBL/GenBank/DDBJ whole genome shotgun (WGS) entry which is preliminary data.</text>
</comment>
<keyword evidence="1" id="KW-0812">Transmembrane</keyword>
<dbReference type="PANTHER" id="PTHR34220:SF7">
    <property type="entry name" value="SENSOR HISTIDINE KINASE YPDA"/>
    <property type="match status" value="1"/>
</dbReference>
<reference evidence="3 4" key="1">
    <citation type="submission" date="2018-11" db="EMBL/GenBank/DDBJ databases">
        <title>Flavobacterium sp. nov., YIM 102701-2 draft genome.</title>
        <authorList>
            <person name="Li G."/>
            <person name="Jiang Y."/>
        </authorList>
    </citation>
    <scope>NUCLEOTIDE SEQUENCE [LARGE SCALE GENOMIC DNA]</scope>
    <source>
        <strain evidence="3 4">YIM 102701-2</strain>
    </source>
</reference>
<dbReference type="OrthoDB" id="6190788at2"/>
<evidence type="ECO:0000313" key="3">
    <source>
        <dbReference type="EMBL" id="RRJ92395.1"/>
    </source>
</evidence>